<accession>A0A1A8VE50</accession>
<name>A0A1A8VE50_NOTFU</name>
<feature type="non-terminal residue" evidence="1">
    <location>
        <position position="1"/>
    </location>
</feature>
<feature type="non-terminal residue" evidence="1">
    <location>
        <position position="44"/>
    </location>
</feature>
<sequence length="44" mass="5233">SSNSIFYFLFMSTVFFIRDQMKFNSNLLTVRQGEPDLLRVRQGE</sequence>
<organism evidence="1">
    <name type="scientific">Nothobranchius furzeri</name>
    <name type="common">Turquoise killifish</name>
    <dbReference type="NCBI Taxonomy" id="105023"/>
    <lineage>
        <taxon>Eukaryota</taxon>
        <taxon>Metazoa</taxon>
        <taxon>Chordata</taxon>
        <taxon>Craniata</taxon>
        <taxon>Vertebrata</taxon>
        <taxon>Euteleostomi</taxon>
        <taxon>Actinopterygii</taxon>
        <taxon>Neopterygii</taxon>
        <taxon>Teleostei</taxon>
        <taxon>Neoteleostei</taxon>
        <taxon>Acanthomorphata</taxon>
        <taxon>Ovalentaria</taxon>
        <taxon>Atherinomorphae</taxon>
        <taxon>Cyprinodontiformes</taxon>
        <taxon>Nothobranchiidae</taxon>
        <taxon>Nothobranchius</taxon>
    </lineage>
</organism>
<protein>
    <submittedName>
        <fullName evidence="1">Uncharacterized protein</fullName>
    </submittedName>
</protein>
<dbReference type="EMBL" id="HAEJ01018472">
    <property type="protein sequence ID" value="SBS58929.1"/>
    <property type="molecule type" value="Transcribed_RNA"/>
</dbReference>
<reference evidence="1" key="1">
    <citation type="submission" date="2016-05" db="EMBL/GenBank/DDBJ databases">
        <authorList>
            <person name="Lavstsen T."/>
            <person name="Jespersen J.S."/>
        </authorList>
    </citation>
    <scope>NUCLEOTIDE SEQUENCE</scope>
    <source>
        <tissue evidence="1">Brain</tissue>
    </source>
</reference>
<dbReference type="AlphaFoldDB" id="A0A1A8VE50"/>
<reference evidence="1" key="2">
    <citation type="submission" date="2016-06" db="EMBL/GenBank/DDBJ databases">
        <title>The genome of a short-lived fish provides insights into sex chromosome evolution and the genetic control of aging.</title>
        <authorList>
            <person name="Reichwald K."/>
            <person name="Felder M."/>
            <person name="Petzold A."/>
            <person name="Koch P."/>
            <person name="Groth M."/>
            <person name="Platzer M."/>
        </authorList>
    </citation>
    <scope>NUCLEOTIDE SEQUENCE</scope>
    <source>
        <tissue evidence="1">Brain</tissue>
    </source>
</reference>
<evidence type="ECO:0000313" key="1">
    <source>
        <dbReference type="EMBL" id="SBS58929.1"/>
    </source>
</evidence>
<proteinExistence type="predicted"/>
<gene>
    <name evidence="1" type="primary">Nfu_g_1_025970</name>
</gene>